<dbReference type="KEGG" id="chk:D4L85_17500"/>
<dbReference type="InterPro" id="IPR024213">
    <property type="entry name" value="DUF3822"/>
</dbReference>
<evidence type="ECO:0000313" key="1">
    <source>
        <dbReference type="EMBL" id="AYB32257.1"/>
    </source>
</evidence>
<gene>
    <name evidence="1" type="ORF">D4L85_17500</name>
</gene>
<reference evidence="2" key="1">
    <citation type="submission" date="2018-09" db="EMBL/GenBank/DDBJ databases">
        <title>Chryseolinea sp. KIS68-18 isolated from soil.</title>
        <authorList>
            <person name="Weon H.-Y."/>
            <person name="Kwon S.-W."/>
            <person name="Lee S.A."/>
        </authorList>
    </citation>
    <scope>NUCLEOTIDE SEQUENCE [LARGE SCALE GENOMIC DNA]</scope>
    <source>
        <strain evidence="2">KIS68-18</strain>
    </source>
</reference>
<organism evidence="1 2">
    <name type="scientific">Chryseolinea soli</name>
    <dbReference type="NCBI Taxonomy" id="2321403"/>
    <lineage>
        <taxon>Bacteria</taxon>
        <taxon>Pseudomonadati</taxon>
        <taxon>Bacteroidota</taxon>
        <taxon>Cytophagia</taxon>
        <taxon>Cytophagales</taxon>
        <taxon>Fulvivirgaceae</taxon>
        <taxon>Chryseolinea</taxon>
    </lineage>
</organism>
<name>A0A385SPR8_9BACT</name>
<protein>
    <submittedName>
        <fullName evidence="1">DUF3822 family protein</fullName>
    </submittedName>
</protein>
<keyword evidence="2" id="KW-1185">Reference proteome</keyword>
<dbReference type="EMBL" id="CP032382">
    <property type="protein sequence ID" value="AYB32257.1"/>
    <property type="molecule type" value="Genomic_DNA"/>
</dbReference>
<sequence>MDTGRFRPFFSAQAFASAHAITHDNPALTLETTTLTYKLIRKIKDDLFDEEFLHQYHLLINIGARDFQLSVIRPEDEKVLLLEDFVLPNLTSNEELIHILDQLFDSHALLKANFWQKIKVSVKNPKFVQVPQALFAESSIADYLKFNAHIDPAKEDVLASFNERSQAVTVFAMSSSLRAWLNSVYPNNPPVYTHQSAALIEGTMQFAEKRKDNPLYIYVDRFKLHILACRDKKLLYYNQFAIKQFSDYIRYIMLVMKSLNMDQQTSQVILWGYIGKNSPHYHEFYKYISNVTFGGEPDDLSFGYAFDEVPEHHYFDLYSIHLIH</sequence>
<dbReference type="Proteomes" id="UP000266183">
    <property type="component" value="Chromosome"/>
</dbReference>
<proteinExistence type="predicted"/>
<dbReference type="Gene3D" id="3.30.420.250">
    <property type="match status" value="1"/>
</dbReference>
<dbReference type="AlphaFoldDB" id="A0A385SPR8"/>
<evidence type="ECO:0000313" key="2">
    <source>
        <dbReference type="Proteomes" id="UP000266183"/>
    </source>
</evidence>
<accession>A0A385SPR8</accession>
<dbReference type="Gene3D" id="3.30.420.260">
    <property type="match status" value="1"/>
</dbReference>
<dbReference type="CDD" id="cd24013">
    <property type="entry name" value="ASKHA_ATPase_BT3980-like"/>
    <property type="match status" value="1"/>
</dbReference>
<dbReference type="Pfam" id="PF12864">
    <property type="entry name" value="DUF3822"/>
    <property type="match status" value="1"/>
</dbReference>